<dbReference type="AlphaFoldDB" id="A0AAD4XXC3"/>
<protein>
    <submittedName>
        <fullName evidence="2">Uncharacterized protein</fullName>
    </submittedName>
</protein>
<dbReference type="PANTHER" id="PTHR48161">
    <property type="entry name" value="BNACNNG12870D PROTEIN"/>
    <property type="match status" value="1"/>
</dbReference>
<feature type="compositionally biased region" description="Basic and acidic residues" evidence="1">
    <location>
        <begin position="35"/>
        <end position="58"/>
    </location>
</feature>
<comment type="caution">
    <text evidence="2">The sequence shown here is derived from an EMBL/GenBank/DDBJ whole genome shotgun (WGS) entry which is preliminary data.</text>
</comment>
<dbReference type="Proteomes" id="UP001202328">
    <property type="component" value="Unassembled WGS sequence"/>
</dbReference>
<keyword evidence="3" id="KW-1185">Reference proteome</keyword>
<proteinExistence type="predicted"/>
<name>A0AAD4XXC3_9MAGN</name>
<organism evidence="2 3">
    <name type="scientific">Papaver atlanticum</name>
    <dbReference type="NCBI Taxonomy" id="357466"/>
    <lineage>
        <taxon>Eukaryota</taxon>
        <taxon>Viridiplantae</taxon>
        <taxon>Streptophyta</taxon>
        <taxon>Embryophyta</taxon>
        <taxon>Tracheophyta</taxon>
        <taxon>Spermatophyta</taxon>
        <taxon>Magnoliopsida</taxon>
        <taxon>Ranunculales</taxon>
        <taxon>Papaveraceae</taxon>
        <taxon>Papaveroideae</taxon>
        <taxon>Papaver</taxon>
    </lineage>
</organism>
<evidence type="ECO:0000256" key="1">
    <source>
        <dbReference type="SAM" id="MobiDB-lite"/>
    </source>
</evidence>
<sequence length="91" mass="9867">MEAPKKAQRTGQTLFILQNDAAEQQPRSGFPTGRGTEDGHLKAHHDLQARPARPEKATRLGFGGSLSSPQTKEGGFNGQLDENKVLAMQVK</sequence>
<accession>A0AAD4XXC3</accession>
<gene>
    <name evidence="2" type="ORF">MKW98_028442</name>
</gene>
<feature type="compositionally biased region" description="Polar residues" evidence="1">
    <location>
        <begin position="9"/>
        <end position="27"/>
    </location>
</feature>
<feature type="region of interest" description="Disordered" evidence="1">
    <location>
        <begin position="1"/>
        <end position="91"/>
    </location>
</feature>
<dbReference type="EMBL" id="JAJJMB010001750">
    <property type="protein sequence ID" value="KAI3955497.1"/>
    <property type="molecule type" value="Genomic_DNA"/>
</dbReference>
<evidence type="ECO:0000313" key="3">
    <source>
        <dbReference type="Proteomes" id="UP001202328"/>
    </source>
</evidence>
<reference evidence="2" key="1">
    <citation type="submission" date="2022-04" db="EMBL/GenBank/DDBJ databases">
        <title>A functionally conserved STORR gene fusion in Papaver species that diverged 16.8 million years ago.</title>
        <authorList>
            <person name="Catania T."/>
        </authorList>
    </citation>
    <scope>NUCLEOTIDE SEQUENCE</scope>
    <source>
        <strain evidence="2">S-188037</strain>
    </source>
</reference>
<evidence type="ECO:0000313" key="2">
    <source>
        <dbReference type="EMBL" id="KAI3955497.1"/>
    </source>
</evidence>
<dbReference type="PANTHER" id="PTHR48161:SF1">
    <property type="entry name" value="(RAPE) HYPOTHETICAL PROTEIN"/>
    <property type="match status" value="1"/>
</dbReference>